<proteinExistence type="predicted"/>
<dbReference type="InterPro" id="IPR036573">
    <property type="entry name" value="CBM_sf_5/12"/>
</dbReference>
<dbReference type="InterPro" id="IPR008965">
    <property type="entry name" value="CBM2/CBM3_carb-bd_dom_sf"/>
</dbReference>
<evidence type="ECO:0000313" key="7">
    <source>
        <dbReference type="Proteomes" id="UP000543598"/>
    </source>
</evidence>
<dbReference type="SUPFAM" id="SSF51055">
    <property type="entry name" value="Carbohydrate binding domain"/>
    <property type="match status" value="2"/>
</dbReference>
<accession>A0A7Y2PZU3</accession>
<feature type="chain" id="PRO_5030771858" description="Chitin-binding type-3 domain-containing protein" evidence="4">
    <location>
        <begin position="29"/>
        <end position="942"/>
    </location>
</feature>
<dbReference type="GO" id="GO:0016052">
    <property type="term" value="P:carbohydrate catabolic process"/>
    <property type="evidence" value="ECO:0007669"/>
    <property type="project" value="InterPro"/>
</dbReference>
<dbReference type="InterPro" id="IPR010502">
    <property type="entry name" value="Carb-bd_dom_fam9"/>
</dbReference>
<gene>
    <name evidence="6" type="ORF">HLA99_01835</name>
</gene>
<dbReference type="SUPFAM" id="SSF49384">
    <property type="entry name" value="Carbohydrate-binding domain"/>
    <property type="match status" value="1"/>
</dbReference>
<dbReference type="Proteomes" id="UP000543598">
    <property type="component" value="Unassembled WGS sequence"/>
</dbReference>
<protein>
    <recommendedName>
        <fullName evidence="5">Chitin-binding type-3 domain-containing protein</fullName>
    </recommendedName>
</protein>
<dbReference type="GO" id="GO:0030246">
    <property type="term" value="F:carbohydrate binding"/>
    <property type="evidence" value="ECO:0007669"/>
    <property type="project" value="InterPro"/>
</dbReference>
<dbReference type="RefSeq" id="WP_167041366.1">
    <property type="nucleotide sequence ID" value="NZ_BAAANA010000003.1"/>
</dbReference>
<keyword evidence="2 4" id="KW-0732">Signal</keyword>
<dbReference type="CDD" id="cd12215">
    <property type="entry name" value="ChiC_BD"/>
    <property type="match status" value="2"/>
</dbReference>
<organism evidence="6 7">
    <name type="scientific">Microbacterium ulmi</name>
    <dbReference type="NCBI Taxonomy" id="179095"/>
    <lineage>
        <taxon>Bacteria</taxon>
        <taxon>Bacillati</taxon>
        <taxon>Actinomycetota</taxon>
        <taxon>Actinomycetes</taxon>
        <taxon>Micrococcales</taxon>
        <taxon>Microbacteriaceae</taxon>
        <taxon>Microbacterium</taxon>
    </lineage>
</organism>
<dbReference type="SUPFAM" id="SSF53474">
    <property type="entry name" value="alpha/beta-Hydrolases"/>
    <property type="match status" value="1"/>
</dbReference>
<dbReference type="Pfam" id="PF22244">
    <property type="entry name" value="GCE_fung"/>
    <property type="match status" value="1"/>
</dbReference>
<dbReference type="Pfam" id="PF06452">
    <property type="entry name" value="CBM9_1"/>
    <property type="match status" value="1"/>
</dbReference>
<dbReference type="SUPFAM" id="SSF49344">
    <property type="entry name" value="CBD9-like"/>
    <property type="match status" value="1"/>
</dbReference>
<feature type="domain" description="Chitin-binding type-3" evidence="5">
    <location>
        <begin position="898"/>
        <end position="941"/>
    </location>
</feature>
<dbReference type="Gene3D" id="3.40.50.1820">
    <property type="entry name" value="alpha/beta hydrolase"/>
    <property type="match status" value="1"/>
</dbReference>
<evidence type="ECO:0000256" key="1">
    <source>
        <dbReference type="ARBA" id="ARBA00022487"/>
    </source>
</evidence>
<comment type="caution">
    <text evidence="6">The sequence shown here is derived from an EMBL/GenBank/DDBJ whole genome shotgun (WGS) entry which is preliminary data.</text>
</comment>
<evidence type="ECO:0000259" key="5">
    <source>
        <dbReference type="SMART" id="SM00495"/>
    </source>
</evidence>
<keyword evidence="7" id="KW-1185">Reference proteome</keyword>
<dbReference type="GO" id="GO:0004553">
    <property type="term" value="F:hydrolase activity, hydrolyzing O-glycosyl compounds"/>
    <property type="evidence" value="ECO:0007669"/>
    <property type="project" value="InterPro"/>
</dbReference>
<dbReference type="Gene3D" id="2.60.40.1190">
    <property type="match status" value="1"/>
</dbReference>
<dbReference type="SMART" id="SM00495">
    <property type="entry name" value="ChtBD3"/>
    <property type="match status" value="2"/>
</dbReference>
<dbReference type="InterPro" id="IPR029058">
    <property type="entry name" value="AB_hydrolase_fold"/>
</dbReference>
<dbReference type="EMBL" id="JABEMB010000001">
    <property type="protein sequence ID" value="NNH02607.1"/>
    <property type="molecule type" value="Genomic_DNA"/>
</dbReference>
<name>A0A7Y2PZU3_9MICO</name>
<evidence type="ECO:0000313" key="6">
    <source>
        <dbReference type="EMBL" id="NNH02607.1"/>
    </source>
</evidence>
<sequence>MRSPLPRAGMTAAVAALVVALIPAAAHAETGDAGDPLVIGYGSPNIGGSAADPLWDDVAPVPVAKRTGSPVASAEVKAVWDENYLYTLTEVTDPQLDISSGQLYNQDSVEVFVDLVDDKSAAHTTYVALQDFQFRISYDNRPSFDHGGDDRLISNTRTTDGGYVVESVFRVGDLVEGGLTSGRTLGFDVQINDGAGGNRVGQLFWHDGTGNQWQRPGLFGTIALEAKPSDIPPRVDRIELFYAITQAGRVNRAIYGNASVIDEPLEVARAVFADDSASQQTVDAARSALSDALFALERTGPYPDPKHLPDQPGMPDLFQFLDGSRVESTADWDRRREEIAGMAQYYEYGYQAGAPASLTAAHGERSGFDFGCFCFTSQPAIDIRMTNDVAGQSVSRSFTAVLQVPDASSGFSAPYPVVIGFGAVPGADQFLANGIATIAYTPTDVGNENHTGIYYDFFPYEKDIAGADTGTLMAWAWGVSRIVDAISYVDPATGERAISELDPDGIAVTGHSRYGKGTLVAGAFDDRIAVVAPNGSGTGGASSWRYQFAGKDYRVDNGGQAYPWAVDDASSINGYVETINNTFGGNAPWFADIFGEFREPDSPAPVRLPFDQHSVMALVAPRPLLVTGGFSDFGTNPESMAMSYRAAEKAYEFLDVPDRIGVAFHDGGHTHTFDDTAYLLAMMKYYLRGDTSAAVGDKLVAAKTYPFHTYDEASAPWSAPERSALTVTAPTAKPGALFDATVSFAAPTAVDDTDLTVSFDASRLRVEKVSAAAGLAVAGQSTTAGTLTIRLSAAGPVTTRDLVRVTFRATDRLGTAALDVDAAATRVAPDGYSWTSHVGGSGSATIAVAEWDAKAVYNEGDRVGYQGRQYLASWWTSNQKPGDPYGPWQEIATLDDGSAVWTASRIFDAGDVVTYDGRTWTAKWWTRNQTPGDPYGPWQPRS</sequence>
<evidence type="ECO:0000256" key="3">
    <source>
        <dbReference type="ARBA" id="ARBA00022801"/>
    </source>
</evidence>
<dbReference type="InterPro" id="IPR054579">
    <property type="entry name" value="GCE-like_dom"/>
</dbReference>
<dbReference type="Gene3D" id="2.60.40.680">
    <property type="match status" value="1"/>
</dbReference>
<dbReference type="CDD" id="cd08547">
    <property type="entry name" value="Type_II_cohesin"/>
    <property type="match status" value="1"/>
</dbReference>
<reference evidence="6 7" key="1">
    <citation type="submission" date="2020-05" db="EMBL/GenBank/DDBJ databases">
        <title>MicrobeNet Type strains.</title>
        <authorList>
            <person name="Nicholson A.C."/>
        </authorList>
    </citation>
    <scope>NUCLEOTIDE SEQUENCE [LARGE SCALE GENOMIC DNA]</scope>
    <source>
        <strain evidence="6 7">JCM 14282</strain>
    </source>
</reference>
<dbReference type="InterPro" id="IPR003610">
    <property type="entry name" value="CBM5/12"/>
</dbReference>
<dbReference type="GO" id="GO:0005576">
    <property type="term" value="C:extracellular region"/>
    <property type="evidence" value="ECO:0007669"/>
    <property type="project" value="InterPro"/>
</dbReference>
<feature type="signal peptide" evidence="4">
    <location>
        <begin position="1"/>
        <end position="28"/>
    </location>
</feature>
<dbReference type="GO" id="GO:0052689">
    <property type="term" value="F:carboxylic ester hydrolase activity"/>
    <property type="evidence" value="ECO:0007669"/>
    <property type="project" value="UniProtKB-KW"/>
</dbReference>
<dbReference type="Gene3D" id="2.10.10.20">
    <property type="entry name" value="Carbohydrate-binding module superfamily 5/12"/>
    <property type="match status" value="2"/>
</dbReference>
<evidence type="ECO:0000256" key="4">
    <source>
        <dbReference type="SAM" id="SignalP"/>
    </source>
</evidence>
<dbReference type="AlphaFoldDB" id="A0A7Y2PZU3"/>
<feature type="domain" description="Chitin-binding type-3" evidence="5">
    <location>
        <begin position="848"/>
        <end position="891"/>
    </location>
</feature>
<evidence type="ECO:0000256" key="2">
    <source>
        <dbReference type="ARBA" id="ARBA00022729"/>
    </source>
</evidence>
<keyword evidence="3" id="KW-0378">Hydrolase</keyword>
<keyword evidence="1" id="KW-0719">Serine esterase</keyword>
<dbReference type="Pfam" id="PF02839">
    <property type="entry name" value="CBM_5_12"/>
    <property type="match status" value="2"/>
</dbReference>